<evidence type="ECO:0000313" key="2">
    <source>
        <dbReference type="Proteomes" id="UP001595872"/>
    </source>
</evidence>
<keyword evidence="2" id="KW-1185">Reference proteome</keyword>
<reference evidence="2" key="1">
    <citation type="journal article" date="2019" name="Int. J. Syst. Evol. Microbiol.">
        <title>The Global Catalogue of Microorganisms (GCM) 10K type strain sequencing project: providing services to taxonomists for standard genome sequencing and annotation.</title>
        <authorList>
            <consortium name="The Broad Institute Genomics Platform"/>
            <consortium name="The Broad Institute Genome Sequencing Center for Infectious Disease"/>
            <person name="Wu L."/>
            <person name="Ma J."/>
        </authorList>
    </citation>
    <scope>NUCLEOTIDE SEQUENCE [LARGE SCALE GENOMIC DNA]</scope>
    <source>
        <strain evidence="2">KLKA75</strain>
    </source>
</reference>
<gene>
    <name evidence="1" type="ORF">ACFPCY_36830</name>
</gene>
<protein>
    <recommendedName>
        <fullName evidence="3">DUF4352 domain-containing protein</fullName>
    </recommendedName>
</protein>
<proteinExistence type="predicted"/>
<comment type="caution">
    <text evidence="1">The sequence shown here is derived from an EMBL/GenBank/DDBJ whole genome shotgun (WGS) entry which is preliminary data.</text>
</comment>
<organism evidence="1 2">
    <name type="scientific">Actinomadura gamaensis</name>
    <dbReference type="NCBI Taxonomy" id="1763541"/>
    <lineage>
        <taxon>Bacteria</taxon>
        <taxon>Bacillati</taxon>
        <taxon>Actinomycetota</taxon>
        <taxon>Actinomycetes</taxon>
        <taxon>Streptosporangiales</taxon>
        <taxon>Thermomonosporaceae</taxon>
        <taxon>Actinomadura</taxon>
    </lineage>
</organism>
<evidence type="ECO:0008006" key="3">
    <source>
        <dbReference type="Google" id="ProtNLM"/>
    </source>
</evidence>
<sequence>MSGQLTATTHMEPGNPAGNIVIVITNGTDEDLADRSAIEFNVLAGIEVSPGYGVVNTEQDGGHVVGELSEVLGSGETKTFNVAFLIPGTDAETLDSKNLPTNITINGRPAG</sequence>
<accession>A0ABV9UAG5</accession>
<name>A0ABV9UAG5_9ACTN</name>
<dbReference type="Proteomes" id="UP001595872">
    <property type="component" value="Unassembled WGS sequence"/>
</dbReference>
<dbReference type="EMBL" id="JBHSIT010000014">
    <property type="protein sequence ID" value="MFC4912913.1"/>
    <property type="molecule type" value="Genomic_DNA"/>
</dbReference>
<dbReference type="RefSeq" id="WP_378263310.1">
    <property type="nucleotide sequence ID" value="NZ_JBHSIT010000014.1"/>
</dbReference>
<evidence type="ECO:0000313" key="1">
    <source>
        <dbReference type="EMBL" id="MFC4912913.1"/>
    </source>
</evidence>